<dbReference type="FunFam" id="3.30.160.60:FF:000322">
    <property type="entry name" value="GDNF-inducible zinc finger protein 1"/>
    <property type="match status" value="1"/>
</dbReference>
<evidence type="ECO:0000256" key="9">
    <source>
        <dbReference type="ARBA" id="ARBA00023242"/>
    </source>
</evidence>
<dbReference type="InterPro" id="IPR036236">
    <property type="entry name" value="Znf_C2H2_sf"/>
</dbReference>
<dbReference type="VEuPathDB" id="VectorBase:PHUM530390"/>
<dbReference type="SMART" id="SM00355">
    <property type="entry name" value="ZnF_C2H2"/>
    <property type="match status" value="5"/>
</dbReference>
<reference evidence="14" key="3">
    <citation type="submission" date="2020-05" db="UniProtKB">
        <authorList>
            <consortium name="EnsemblMetazoa"/>
        </authorList>
    </citation>
    <scope>IDENTIFICATION</scope>
    <source>
        <strain evidence="14">USDA</strain>
    </source>
</reference>
<name>E0VZD8_PEDHC</name>
<dbReference type="InParanoid" id="E0VZD8"/>
<keyword evidence="4 11" id="KW-0863">Zinc-finger</keyword>
<protein>
    <submittedName>
        <fullName evidence="13 14">Zinc finger protein SNAI1, putative</fullName>
    </submittedName>
</protein>
<keyword evidence="6" id="KW-0805">Transcription regulation</keyword>
<dbReference type="Gene3D" id="3.30.160.60">
    <property type="entry name" value="Classic Zinc Finger"/>
    <property type="match status" value="4"/>
</dbReference>
<keyword evidence="9" id="KW-0539">Nucleus</keyword>
<dbReference type="GO" id="GO:0000978">
    <property type="term" value="F:RNA polymerase II cis-regulatory region sequence-specific DNA binding"/>
    <property type="evidence" value="ECO:0007669"/>
    <property type="project" value="TreeGrafter"/>
</dbReference>
<reference evidence="13" key="1">
    <citation type="submission" date="2007-04" db="EMBL/GenBank/DDBJ databases">
        <title>Annotation of Pediculus humanus corporis strain USDA.</title>
        <authorList>
            <person name="Kirkness E."/>
            <person name="Hannick L."/>
            <person name="Hass B."/>
            <person name="Bruggner R."/>
            <person name="Lawson D."/>
            <person name="Bidwell S."/>
            <person name="Joardar V."/>
            <person name="Caler E."/>
            <person name="Walenz B."/>
            <person name="Inman J."/>
            <person name="Schobel S."/>
            <person name="Galinsky K."/>
            <person name="Amedeo P."/>
            <person name="Strausberg R."/>
        </authorList>
    </citation>
    <scope>NUCLEOTIDE SEQUENCE</scope>
    <source>
        <strain evidence="13">USDA</strain>
    </source>
</reference>
<dbReference type="EMBL" id="AAZO01006438">
    <property type="status" value="NOT_ANNOTATED_CDS"/>
    <property type="molecule type" value="Genomic_DNA"/>
</dbReference>
<dbReference type="KEGG" id="phu:Phum_PHUM530390"/>
<keyword evidence="2" id="KW-0479">Metal-binding</keyword>
<dbReference type="EMBL" id="DS235851">
    <property type="protein sequence ID" value="EEB18744.1"/>
    <property type="molecule type" value="Genomic_DNA"/>
</dbReference>
<dbReference type="RefSeq" id="XP_002431482.1">
    <property type="nucleotide sequence ID" value="XM_002431437.1"/>
</dbReference>
<evidence type="ECO:0000256" key="10">
    <source>
        <dbReference type="ARBA" id="ARBA00037948"/>
    </source>
</evidence>
<dbReference type="GeneID" id="8235150"/>
<dbReference type="GO" id="GO:0000981">
    <property type="term" value="F:DNA-binding transcription factor activity, RNA polymerase II-specific"/>
    <property type="evidence" value="ECO:0007669"/>
    <property type="project" value="TreeGrafter"/>
</dbReference>
<evidence type="ECO:0000313" key="14">
    <source>
        <dbReference type="EnsemblMetazoa" id="PHUM530390-PA"/>
    </source>
</evidence>
<dbReference type="PANTHER" id="PTHR23235">
    <property type="entry name" value="KRUEPPEL-LIKE TRANSCRIPTION FACTOR"/>
    <property type="match status" value="1"/>
</dbReference>
<dbReference type="SUPFAM" id="SSF57667">
    <property type="entry name" value="beta-beta-alpha zinc fingers"/>
    <property type="match status" value="3"/>
</dbReference>
<evidence type="ECO:0000256" key="7">
    <source>
        <dbReference type="ARBA" id="ARBA00023125"/>
    </source>
</evidence>
<keyword evidence="8" id="KW-0804">Transcription</keyword>
<evidence type="ECO:0000256" key="6">
    <source>
        <dbReference type="ARBA" id="ARBA00023015"/>
    </source>
</evidence>
<dbReference type="GO" id="GO:0005634">
    <property type="term" value="C:nucleus"/>
    <property type="evidence" value="ECO:0007669"/>
    <property type="project" value="UniProtKB-SubCell"/>
</dbReference>
<dbReference type="InterPro" id="IPR013087">
    <property type="entry name" value="Znf_C2H2_type"/>
</dbReference>
<evidence type="ECO:0000259" key="12">
    <source>
        <dbReference type="PROSITE" id="PS50157"/>
    </source>
</evidence>
<keyword evidence="15" id="KW-1185">Reference proteome</keyword>
<dbReference type="PROSITE" id="PS50157">
    <property type="entry name" value="ZINC_FINGER_C2H2_2"/>
    <property type="match status" value="4"/>
</dbReference>
<evidence type="ECO:0000256" key="11">
    <source>
        <dbReference type="PROSITE-ProRule" id="PRU00042"/>
    </source>
</evidence>
<dbReference type="FunFam" id="3.30.160.60:FF:000043">
    <property type="entry name" value="Scratch family zinc finger 2"/>
    <property type="match status" value="1"/>
</dbReference>
<organism>
    <name type="scientific">Pediculus humanus subsp. corporis</name>
    <name type="common">Body louse</name>
    <dbReference type="NCBI Taxonomy" id="121224"/>
    <lineage>
        <taxon>Eukaryota</taxon>
        <taxon>Metazoa</taxon>
        <taxon>Ecdysozoa</taxon>
        <taxon>Arthropoda</taxon>
        <taxon>Hexapoda</taxon>
        <taxon>Insecta</taxon>
        <taxon>Pterygota</taxon>
        <taxon>Neoptera</taxon>
        <taxon>Paraneoptera</taxon>
        <taxon>Psocodea</taxon>
        <taxon>Troctomorpha</taxon>
        <taxon>Phthiraptera</taxon>
        <taxon>Anoplura</taxon>
        <taxon>Pediculidae</taxon>
        <taxon>Pediculus</taxon>
    </lineage>
</organism>
<evidence type="ECO:0000256" key="4">
    <source>
        <dbReference type="ARBA" id="ARBA00022771"/>
    </source>
</evidence>
<dbReference type="GO" id="GO:0008270">
    <property type="term" value="F:zinc ion binding"/>
    <property type="evidence" value="ECO:0007669"/>
    <property type="project" value="UniProtKB-KW"/>
</dbReference>
<dbReference type="FunFam" id="3.30.160.60:FF:000207">
    <property type="entry name" value="zinc finger protein SNAI2"/>
    <property type="match status" value="1"/>
</dbReference>
<proteinExistence type="inferred from homology"/>
<evidence type="ECO:0000313" key="15">
    <source>
        <dbReference type="Proteomes" id="UP000009046"/>
    </source>
</evidence>
<dbReference type="PROSITE" id="PS00028">
    <property type="entry name" value="ZINC_FINGER_C2H2_1"/>
    <property type="match status" value="3"/>
</dbReference>
<keyword evidence="3" id="KW-0677">Repeat</keyword>
<keyword evidence="7" id="KW-0238">DNA-binding</keyword>
<dbReference type="OrthoDB" id="5428132at2759"/>
<feature type="domain" description="C2H2-type" evidence="12">
    <location>
        <begin position="72"/>
        <end position="99"/>
    </location>
</feature>
<dbReference type="AlphaFoldDB" id="E0VZD8"/>
<evidence type="ECO:0000256" key="8">
    <source>
        <dbReference type="ARBA" id="ARBA00023163"/>
    </source>
</evidence>
<dbReference type="CTD" id="8235150"/>
<dbReference type="GO" id="GO:2000177">
    <property type="term" value="P:regulation of neural precursor cell proliferation"/>
    <property type="evidence" value="ECO:0007669"/>
    <property type="project" value="UniProtKB-ARBA"/>
</dbReference>
<dbReference type="Proteomes" id="UP000009046">
    <property type="component" value="Unassembled WGS sequence"/>
</dbReference>
<dbReference type="GO" id="GO:0055059">
    <property type="term" value="P:asymmetric neuroblast division"/>
    <property type="evidence" value="ECO:0007669"/>
    <property type="project" value="UniProtKB-ARBA"/>
</dbReference>
<dbReference type="GO" id="GO:0007417">
    <property type="term" value="P:central nervous system development"/>
    <property type="evidence" value="ECO:0007669"/>
    <property type="project" value="UniProtKB-ARBA"/>
</dbReference>
<dbReference type="Pfam" id="PF00096">
    <property type="entry name" value="zf-C2H2"/>
    <property type="match status" value="3"/>
</dbReference>
<dbReference type="PANTHER" id="PTHR23235:SF142">
    <property type="entry name" value="ZINC FINGER PROTEIN 384"/>
    <property type="match status" value="1"/>
</dbReference>
<dbReference type="GO" id="GO:0060562">
    <property type="term" value="P:epithelial tube morphogenesis"/>
    <property type="evidence" value="ECO:0007669"/>
    <property type="project" value="UniProtKB-ARBA"/>
</dbReference>
<reference evidence="13" key="2">
    <citation type="submission" date="2007-04" db="EMBL/GenBank/DDBJ databases">
        <title>The genome of the human body louse.</title>
        <authorList>
            <consortium name="The Human Body Louse Genome Consortium"/>
            <person name="Kirkness E."/>
            <person name="Walenz B."/>
            <person name="Hass B."/>
            <person name="Bruggner R."/>
            <person name="Strausberg R."/>
        </authorList>
    </citation>
    <scope>NUCLEOTIDE SEQUENCE</scope>
    <source>
        <strain evidence="13">USDA</strain>
    </source>
</reference>
<gene>
    <name evidence="14" type="primary">8235150</name>
    <name evidence="13" type="ORF">Phum_PHUM530390</name>
</gene>
<keyword evidence="5" id="KW-0862">Zinc</keyword>
<evidence type="ECO:0000256" key="5">
    <source>
        <dbReference type="ARBA" id="ARBA00022833"/>
    </source>
</evidence>
<sequence>MDNNNTSDEFYNLTKLAEVSLAAATGQIFWNNYRHRLDEGCYEKLPEQEYPEDLSQDSISKSIIEHKSTDIHTCPECGKRYSTSSNLARHRQTHRSLADKKARACPHCDKIYVSMPAYSMHVRTHNQGCKCSYCGKCFSRPWLLQGHIRTHTGEKPFKCTVCNKAFADKSNLRAHIQTHSNMKPHVCGRCGKAFALKSYLYKHEESSCMKTQLSTTTTTTTNGDKKNQSKESLYGNKPILSIPTPVISIAIRV</sequence>
<evidence type="ECO:0000313" key="13">
    <source>
        <dbReference type="EMBL" id="EEB18744.1"/>
    </source>
</evidence>
<evidence type="ECO:0000256" key="2">
    <source>
        <dbReference type="ARBA" id="ARBA00022723"/>
    </source>
</evidence>
<evidence type="ECO:0000256" key="1">
    <source>
        <dbReference type="ARBA" id="ARBA00004123"/>
    </source>
</evidence>
<feature type="domain" description="C2H2-type" evidence="12">
    <location>
        <begin position="185"/>
        <end position="212"/>
    </location>
</feature>
<dbReference type="EnsemblMetazoa" id="PHUM530390-RA">
    <property type="protein sequence ID" value="PHUM530390-PA"/>
    <property type="gene ID" value="PHUM530390"/>
</dbReference>
<evidence type="ECO:0000256" key="3">
    <source>
        <dbReference type="ARBA" id="ARBA00022737"/>
    </source>
</evidence>
<comment type="subcellular location">
    <subcellularLocation>
        <location evidence="1">Nucleus</location>
    </subcellularLocation>
</comment>
<accession>E0VZD8</accession>
<dbReference type="eggNOG" id="KOG2462">
    <property type="taxonomic scope" value="Eukaryota"/>
</dbReference>
<comment type="similarity">
    <text evidence="10">Belongs to the snail C2H2-type zinc-finger protein family.</text>
</comment>
<feature type="domain" description="C2H2-type" evidence="12">
    <location>
        <begin position="129"/>
        <end position="156"/>
    </location>
</feature>
<dbReference type="FunFam" id="3.30.160.60:FF:000260">
    <property type="entry name" value="Spalt-like transcription factor 1"/>
    <property type="match status" value="1"/>
</dbReference>
<dbReference type="HOGENOM" id="CLU_002678_42_3_1"/>
<feature type="domain" description="C2H2-type" evidence="12">
    <location>
        <begin position="157"/>
        <end position="184"/>
    </location>
</feature>
<dbReference type="OMA" id="HENFTTQ"/>